<protein>
    <submittedName>
        <fullName evidence="4">OLC1v1029782C1</fullName>
    </submittedName>
</protein>
<feature type="compositionally biased region" description="Polar residues" evidence="2">
    <location>
        <begin position="433"/>
        <end position="442"/>
    </location>
</feature>
<dbReference type="Pfam" id="PF14111">
    <property type="entry name" value="DUF4283"/>
    <property type="match status" value="1"/>
</dbReference>
<keyword evidence="5" id="KW-1185">Reference proteome</keyword>
<accession>A0AAV1CHJ2</accession>
<feature type="domain" description="DUF4283" evidence="3">
    <location>
        <begin position="775"/>
        <end position="857"/>
    </location>
</feature>
<feature type="region of interest" description="Disordered" evidence="2">
    <location>
        <begin position="352"/>
        <end position="377"/>
    </location>
</feature>
<evidence type="ECO:0000259" key="3">
    <source>
        <dbReference type="Pfam" id="PF14111"/>
    </source>
</evidence>
<reference evidence="4" key="1">
    <citation type="submission" date="2023-03" db="EMBL/GenBank/DDBJ databases">
        <authorList>
            <person name="Julca I."/>
        </authorList>
    </citation>
    <scope>NUCLEOTIDE SEQUENCE</scope>
</reference>
<feature type="region of interest" description="Disordered" evidence="2">
    <location>
        <begin position="255"/>
        <end position="291"/>
    </location>
</feature>
<feature type="region of interest" description="Disordered" evidence="2">
    <location>
        <begin position="1050"/>
        <end position="1078"/>
    </location>
</feature>
<feature type="compositionally biased region" description="Polar residues" evidence="2">
    <location>
        <begin position="1144"/>
        <end position="1164"/>
    </location>
</feature>
<sequence length="1185" mass="133756">MSSSEAESVIIPEITEGSSIHELISVLRSSFQEKEYDEVERLLILRETKLQAERDNLRRDLHTIREKCGLLEKEYGVSERNRLSIEQRSMRYKHDRDESREQLIKLRGDDKLLKIKLDKAERLFKMVSEELKKVESEKKSEVDKLTVELKKVESEKKSEVDKLVEELKKLESEKKIEVDKLAQELKKKNNEIEKLKEENNILFEFLKREGKRMFKLEVEVLKICGDEASLSKGRVCYDEVDVVVERIRRMSRLSDASKDLQDGAHSSLLGSENTDSGIKKQQNGSDKSHPKKMVENLCDGCPDDSEDLRDGADGSLLRCKNTHSGIEKQPDGLDKNHQKMIVDNLSNGCADVSEDLQDGADGQLASENTDSDIRKQQDGCDENFQKTIVENLANGCADVGEDLQDGADRGLLRSENTNSGSEKQQDGSDENLQKTTVANLSNGCADVGVSPRSESHHLGSPVEVFPSPNITCDSDESWDPELNVETRIPSESVAPVTEITNKLLSPVVVISSDSEDENLPARKRRKIDFVGVDNFKGASSNYNGVHDDNDGSSGSDLDVTCFESYLEETFLKFRRYKEKAWKSAADMRSAFEKDYEPCMNAVCALYRNKVPAGTRFHFDAMSGKALAEYLIDGDPEQKLKKTILEVEQEDPKLLSQCRDLAIRHCDTLFYMYSMGKDRHFRPDFFMEGIPVEGNPNKDGNRPKFRDKDSEMDMDVQMGSSTDTVNAKESSVNNGEHRSECAISAPPMSYRERLMVMSREQRRISFSDKLKGAFNKDWEHMVVVKWMGRKTTLEGIKKKIKDLWQPTQEYTILDFKQDFYGVLLSNTEDEEKALLGGPWYIGGSCLAVQKWTPGFRPSKAKISSIAAWIRLSDLPVQYYHKVALDYIGNFVGRTIQIDPNTLNAERGQFARIAVELDTELPLMSSIQIDGEWHAIEYEGLPMICYNCGKIGHTNVVYPDKPEGQTADSNIQTEAPKQMEDQQTFRSENQGGGLGYGPWMEVQRKHRRPTGTSAPMNYQRQPQETQMPVGGTKFDALRTVTEDAFDRGEERMTYPIGPRDTVSTQRLPNTHNGTKTRSQQWVPKPVEPMIVQESRGPTSMVSNPTLPITNKEPFNPINDGNSESLKLPDVGKKRSRLVFNPKEDPPNTSSPCPQPEQLNHASSSGNPDEPPDEEMREQIDGALPSEG</sequence>
<feature type="compositionally biased region" description="Polar residues" evidence="2">
    <location>
        <begin position="717"/>
        <end position="733"/>
    </location>
</feature>
<evidence type="ECO:0000256" key="2">
    <source>
        <dbReference type="SAM" id="MobiDB-lite"/>
    </source>
</evidence>
<evidence type="ECO:0000313" key="5">
    <source>
        <dbReference type="Proteomes" id="UP001161247"/>
    </source>
</evidence>
<gene>
    <name evidence="4" type="ORF">OLC1_LOCUS5358</name>
</gene>
<feature type="compositionally biased region" description="Polar residues" evidence="2">
    <location>
        <begin position="1093"/>
        <end position="1106"/>
    </location>
</feature>
<dbReference type="PANTHER" id="PTHR31286">
    <property type="entry name" value="GLYCINE-RICH CELL WALL STRUCTURAL PROTEIN 1.8-LIKE"/>
    <property type="match status" value="1"/>
</dbReference>
<dbReference type="InterPro" id="IPR025558">
    <property type="entry name" value="DUF4283"/>
</dbReference>
<feature type="region of interest" description="Disordered" evidence="2">
    <location>
        <begin position="715"/>
        <end position="738"/>
    </location>
</feature>
<feature type="region of interest" description="Disordered" evidence="2">
    <location>
        <begin position="1090"/>
        <end position="1185"/>
    </location>
</feature>
<evidence type="ECO:0000256" key="1">
    <source>
        <dbReference type="SAM" id="Coils"/>
    </source>
</evidence>
<feature type="compositionally biased region" description="Polar residues" evidence="2">
    <location>
        <begin position="268"/>
        <end position="285"/>
    </location>
</feature>
<keyword evidence="1" id="KW-0175">Coiled coil</keyword>
<dbReference type="AlphaFoldDB" id="A0AAV1CHJ2"/>
<dbReference type="EMBL" id="OX459119">
    <property type="protein sequence ID" value="CAI9094108.1"/>
    <property type="molecule type" value="Genomic_DNA"/>
</dbReference>
<dbReference type="InterPro" id="IPR040256">
    <property type="entry name" value="At4g02000-like"/>
</dbReference>
<feature type="region of interest" description="Disordered" evidence="2">
    <location>
        <begin position="410"/>
        <end position="469"/>
    </location>
</feature>
<name>A0AAV1CHJ2_OLDCO</name>
<dbReference type="Proteomes" id="UP001161247">
    <property type="component" value="Chromosome 2"/>
</dbReference>
<evidence type="ECO:0000313" key="4">
    <source>
        <dbReference type="EMBL" id="CAI9094108.1"/>
    </source>
</evidence>
<organism evidence="4 5">
    <name type="scientific">Oldenlandia corymbosa var. corymbosa</name>
    <dbReference type="NCBI Taxonomy" id="529605"/>
    <lineage>
        <taxon>Eukaryota</taxon>
        <taxon>Viridiplantae</taxon>
        <taxon>Streptophyta</taxon>
        <taxon>Embryophyta</taxon>
        <taxon>Tracheophyta</taxon>
        <taxon>Spermatophyta</taxon>
        <taxon>Magnoliopsida</taxon>
        <taxon>eudicotyledons</taxon>
        <taxon>Gunneridae</taxon>
        <taxon>Pentapetalae</taxon>
        <taxon>asterids</taxon>
        <taxon>lamiids</taxon>
        <taxon>Gentianales</taxon>
        <taxon>Rubiaceae</taxon>
        <taxon>Rubioideae</taxon>
        <taxon>Spermacoceae</taxon>
        <taxon>Hedyotis-Oldenlandia complex</taxon>
        <taxon>Oldenlandia</taxon>
    </lineage>
</organism>
<feature type="coiled-coil region" evidence="1">
    <location>
        <begin position="47"/>
        <end position="74"/>
    </location>
</feature>
<dbReference type="PANTHER" id="PTHR31286:SF99">
    <property type="entry name" value="DUF4283 DOMAIN-CONTAINING PROTEIN"/>
    <property type="match status" value="1"/>
</dbReference>
<feature type="compositionally biased region" description="Polar residues" evidence="2">
    <location>
        <begin position="1059"/>
        <end position="1078"/>
    </location>
</feature>
<feature type="coiled-coil region" evidence="1">
    <location>
        <begin position="117"/>
        <end position="205"/>
    </location>
</feature>
<feature type="compositionally biased region" description="Basic and acidic residues" evidence="2">
    <location>
        <begin position="698"/>
        <end position="710"/>
    </location>
</feature>
<feature type="region of interest" description="Disordered" evidence="2">
    <location>
        <begin position="691"/>
        <end position="710"/>
    </location>
</feature>
<proteinExistence type="predicted"/>